<dbReference type="PANTHER" id="PTHR46268">
    <property type="entry name" value="STRESS RESPONSE PROTEIN NHAX"/>
    <property type="match status" value="1"/>
</dbReference>
<dbReference type="InterPro" id="IPR006016">
    <property type="entry name" value="UspA"/>
</dbReference>
<protein>
    <submittedName>
        <fullName evidence="2">UspA domain protein</fullName>
    </submittedName>
</protein>
<proteinExistence type="inferred from homology"/>
<dbReference type="Proteomes" id="UP000066624">
    <property type="component" value="Chromosome"/>
</dbReference>
<dbReference type="RefSeq" id="WP_049725611.1">
    <property type="nucleotide sequence ID" value="NZ_CP012154.1"/>
</dbReference>
<organism evidence="2 3">
    <name type="scientific">Wenzhouxiangella marina</name>
    <dbReference type="NCBI Taxonomy" id="1579979"/>
    <lineage>
        <taxon>Bacteria</taxon>
        <taxon>Pseudomonadati</taxon>
        <taxon>Pseudomonadota</taxon>
        <taxon>Gammaproteobacteria</taxon>
        <taxon>Chromatiales</taxon>
        <taxon>Wenzhouxiangellaceae</taxon>
        <taxon>Wenzhouxiangella</taxon>
    </lineage>
</organism>
<accession>A0A0K0XWM3</accession>
<dbReference type="AlphaFoldDB" id="A0A0K0XWM3"/>
<gene>
    <name evidence="2" type="ORF">WM2015_1646</name>
</gene>
<dbReference type="InterPro" id="IPR006015">
    <property type="entry name" value="Universal_stress_UspA"/>
</dbReference>
<keyword evidence="3" id="KW-1185">Reference proteome</keyword>
<dbReference type="Pfam" id="PF00582">
    <property type="entry name" value="Usp"/>
    <property type="match status" value="1"/>
</dbReference>
<reference evidence="2 3" key="1">
    <citation type="submission" date="2015-07" db="EMBL/GenBank/DDBJ databases">
        <authorList>
            <person name="Noorani M."/>
        </authorList>
    </citation>
    <scope>NUCLEOTIDE SEQUENCE [LARGE SCALE GENOMIC DNA]</scope>
    <source>
        <strain evidence="2 3">KCTC 42284</strain>
    </source>
</reference>
<dbReference type="PRINTS" id="PR01438">
    <property type="entry name" value="UNVRSLSTRESS"/>
</dbReference>
<dbReference type="EMBL" id="CP012154">
    <property type="protein sequence ID" value="AKS42016.1"/>
    <property type="molecule type" value="Genomic_DNA"/>
</dbReference>
<dbReference type="STRING" id="1579979.WM2015_1646"/>
<evidence type="ECO:0000313" key="3">
    <source>
        <dbReference type="Proteomes" id="UP000066624"/>
    </source>
</evidence>
<dbReference type="OrthoDB" id="5567285at2"/>
<comment type="similarity">
    <text evidence="1">Belongs to the universal stress protein A family.</text>
</comment>
<dbReference type="CDD" id="cd00293">
    <property type="entry name" value="USP-like"/>
    <property type="match status" value="1"/>
</dbReference>
<sequence>MTEHFKEIVVPVDGSENAVRAVRYAIELARPLNIGVRLFYVFPAASVEIIGMAGMSRADIDQAAQASAQRAFDKTREALGDDGGVKLEEETSMGDPAEEIIRYTEDDNAVLVVIGRRGLSRMKSLMLGSVSDKVMRHARSPVMVVT</sequence>
<evidence type="ECO:0000313" key="2">
    <source>
        <dbReference type="EMBL" id="AKS42016.1"/>
    </source>
</evidence>
<dbReference type="Gene3D" id="3.40.50.620">
    <property type="entry name" value="HUPs"/>
    <property type="match status" value="1"/>
</dbReference>
<dbReference type="SUPFAM" id="SSF52402">
    <property type="entry name" value="Adenine nucleotide alpha hydrolases-like"/>
    <property type="match status" value="1"/>
</dbReference>
<name>A0A0K0XWM3_9GAMM</name>
<dbReference type="KEGG" id="wma:WM2015_1646"/>
<evidence type="ECO:0000256" key="1">
    <source>
        <dbReference type="ARBA" id="ARBA00008791"/>
    </source>
</evidence>
<dbReference type="InterPro" id="IPR014729">
    <property type="entry name" value="Rossmann-like_a/b/a_fold"/>
</dbReference>
<dbReference type="PANTHER" id="PTHR46268:SF6">
    <property type="entry name" value="UNIVERSAL STRESS PROTEIN UP12"/>
    <property type="match status" value="1"/>
</dbReference>